<evidence type="ECO:0000313" key="5">
    <source>
        <dbReference type="Proteomes" id="UP001147752"/>
    </source>
</evidence>
<dbReference type="InterPro" id="IPR050745">
    <property type="entry name" value="Multifunctional_regulatory"/>
</dbReference>
<evidence type="ECO:0000313" key="4">
    <source>
        <dbReference type="EMBL" id="KAJ5385299.1"/>
    </source>
</evidence>
<dbReference type="GeneID" id="81460123"/>
<organism evidence="4 5">
    <name type="scientific">Penicillium concentricum</name>
    <dbReference type="NCBI Taxonomy" id="293559"/>
    <lineage>
        <taxon>Eukaryota</taxon>
        <taxon>Fungi</taxon>
        <taxon>Dikarya</taxon>
        <taxon>Ascomycota</taxon>
        <taxon>Pezizomycotina</taxon>
        <taxon>Eurotiomycetes</taxon>
        <taxon>Eurotiomycetidae</taxon>
        <taxon>Eurotiales</taxon>
        <taxon>Aspergillaceae</taxon>
        <taxon>Penicillium</taxon>
    </lineage>
</organism>
<evidence type="ECO:0000256" key="1">
    <source>
        <dbReference type="ARBA" id="ARBA00022737"/>
    </source>
</evidence>
<dbReference type="Proteomes" id="UP001147752">
    <property type="component" value="Unassembled WGS sequence"/>
</dbReference>
<keyword evidence="1" id="KW-0677">Repeat</keyword>
<dbReference type="PANTHER" id="PTHR24189">
    <property type="entry name" value="MYOTROPHIN"/>
    <property type="match status" value="1"/>
</dbReference>
<dbReference type="SMART" id="SM00248">
    <property type="entry name" value="ANK"/>
    <property type="match status" value="7"/>
</dbReference>
<dbReference type="InterPro" id="IPR002110">
    <property type="entry name" value="Ankyrin_rpt"/>
</dbReference>
<name>A0A9W9VL81_9EURO</name>
<dbReference type="OrthoDB" id="366390at2759"/>
<dbReference type="RefSeq" id="XP_056585075.1">
    <property type="nucleotide sequence ID" value="XM_056720940.1"/>
</dbReference>
<dbReference type="EMBL" id="JAPZBT010000001">
    <property type="protein sequence ID" value="KAJ5385299.1"/>
    <property type="molecule type" value="Genomic_DNA"/>
</dbReference>
<dbReference type="AlphaFoldDB" id="A0A9W9VL81"/>
<evidence type="ECO:0000256" key="3">
    <source>
        <dbReference type="PROSITE-ProRule" id="PRU00023"/>
    </source>
</evidence>
<reference evidence="4" key="2">
    <citation type="journal article" date="2023" name="IMA Fungus">
        <title>Comparative genomic study of the Penicillium genus elucidates a diverse pangenome and 15 lateral gene transfer events.</title>
        <authorList>
            <person name="Petersen C."/>
            <person name="Sorensen T."/>
            <person name="Nielsen M.R."/>
            <person name="Sondergaard T.E."/>
            <person name="Sorensen J.L."/>
            <person name="Fitzpatrick D.A."/>
            <person name="Frisvad J.C."/>
            <person name="Nielsen K.L."/>
        </authorList>
    </citation>
    <scope>NUCLEOTIDE SEQUENCE</scope>
    <source>
        <strain evidence="4">IBT 3081</strain>
    </source>
</reference>
<feature type="repeat" description="ANK" evidence="3">
    <location>
        <begin position="385"/>
        <end position="417"/>
    </location>
</feature>
<evidence type="ECO:0000256" key="2">
    <source>
        <dbReference type="ARBA" id="ARBA00023043"/>
    </source>
</evidence>
<dbReference type="PANTHER" id="PTHR24189:SF50">
    <property type="entry name" value="ANKYRIN REPEAT AND SOCS BOX PROTEIN 2"/>
    <property type="match status" value="1"/>
</dbReference>
<dbReference type="PROSITE" id="PS50088">
    <property type="entry name" value="ANK_REPEAT"/>
    <property type="match status" value="2"/>
</dbReference>
<dbReference type="Pfam" id="PF12796">
    <property type="entry name" value="Ank_2"/>
    <property type="match status" value="1"/>
</dbReference>
<dbReference type="Gene3D" id="1.25.40.20">
    <property type="entry name" value="Ankyrin repeat-containing domain"/>
    <property type="match status" value="1"/>
</dbReference>
<dbReference type="PROSITE" id="PS50297">
    <property type="entry name" value="ANK_REP_REGION"/>
    <property type="match status" value="1"/>
</dbReference>
<keyword evidence="5" id="KW-1185">Reference proteome</keyword>
<comment type="caution">
    <text evidence="4">The sequence shown here is derived from an EMBL/GenBank/DDBJ whole genome shotgun (WGS) entry which is preliminary data.</text>
</comment>
<dbReference type="InterPro" id="IPR036770">
    <property type="entry name" value="Ankyrin_rpt-contain_sf"/>
</dbReference>
<proteinExistence type="predicted"/>
<accession>A0A9W9VL81</accession>
<reference evidence="4" key="1">
    <citation type="submission" date="2022-12" db="EMBL/GenBank/DDBJ databases">
        <authorList>
            <person name="Petersen C."/>
        </authorList>
    </citation>
    <scope>NUCLEOTIDE SEQUENCE</scope>
    <source>
        <strain evidence="4">IBT 3081</strain>
    </source>
</reference>
<sequence>METIIAHLIQIKVEIPNLNVGCVDRLLYSAARRGYFSIVKTLLDLASRRINPPHYYDTILSYALGGEDYSSDERACSCTKQDVSSGSSEKLLTDHYSTVQLLLDLGARCNYTGNIYSSDMPILLALFKCSSISNGVVKLLVERGANVSSKGVLQGFIETTNQCAFSNEETAKLLLDHGADSSARDYISTTVFNKDNKKALIELLSACGLGPGKINGWDRMKETPEGRAELMKQLLDLDVNIKCRTTFGPTPPQSTISDRSNPYECNLDEDDLNGPDRFGRPISEPEPENPDYGTCDSFIRKSVKLLFSHGADGSIRDSEEQNLLYQTDNKRLVKLILAHGAEVNVVDSYGQTPLLAMTHGASKAMVGTIKLLLKHGANIAAKNADDNTPLHLAVLTSAWEVVELLLDHGADRNSRNQDGETPMDLLARRRSHQEQFSFNRNKKGDLMTFRDQAYRDLCWQWWHACHYSDPIYYCYY</sequence>
<feature type="repeat" description="ANK" evidence="3">
    <location>
        <begin position="349"/>
        <end position="384"/>
    </location>
</feature>
<gene>
    <name evidence="4" type="ORF">N7517_003210</name>
</gene>
<keyword evidence="2 3" id="KW-0040">ANK repeat</keyword>
<protein>
    <submittedName>
        <fullName evidence="4">Uncharacterized protein</fullName>
    </submittedName>
</protein>
<dbReference type="SUPFAM" id="SSF48403">
    <property type="entry name" value="Ankyrin repeat"/>
    <property type="match status" value="2"/>
</dbReference>